<dbReference type="GO" id="GO:0016787">
    <property type="term" value="F:hydrolase activity"/>
    <property type="evidence" value="ECO:0007669"/>
    <property type="project" value="UniProtKB-KW"/>
</dbReference>
<evidence type="ECO:0000256" key="1">
    <source>
        <dbReference type="PIRSR" id="PIRSR620023-1"/>
    </source>
</evidence>
<organism evidence="3 4">
    <name type="scientific">Sulfurospirillum multivorans (strain DM 12446 / JCM 15788 / NBRC 109480)</name>
    <dbReference type="NCBI Taxonomy" id="1150621"/>
    <lineage>
        <taxon>Bacteria</taxon>
        <taxon>Pseudomonadati</taxon>
        <taxon>Campylobacterota</taxon>
        <taxon>Epsilonproteobacteria</taxon>
        <taxon>Campylobacterales</taxon>
        <taxon>Sulfurospirillaceae</taxon>
        <taxon>Sulfurospirillum</taxon>
    </lineage>
</organism>
<evidence type="ECO:0000313" key="4">
    <source>
        <dbReference type="Proteomes" id="UP000019322"/>
    </source>
</evidence>
<feature type="binding site" evidence="2">
    <location>
        <position position="144"/>
    </location>
    <ligand>
        <name>substrate</name>
    </ligand>
</feature>
<evidence type="ECO:0000313" key="3">
    <source>
        <dbReference type="EMBL" id="AHJ14401.1"/>
    </source>
</evidence>
<proteinExistence type="predicted"/>
<dbReference type="NCBIfam" id="TIGR03590">
    <property type="entry name" value="PseG"/>
    <property type="match status" value="1"/>
</dbReference>
<dbReference type="KEGG" id="smul:SMUL_3175"/>
<dbReference type="InterPro" id="IPR020023">
    <property type="entry name" value="PseG"/>
</dbReference>
<accession>A0AA86AP71</accession>
<dbReference type="Proteomes" id="UP000019322">
    <property type="component" value="Chromosome"/>
</dbReference>
<dbReference type="RefSeq" id="WP_025346227.1">
    <property type="nucleotide sequence ID" value="NZ_CP007201.1"/>
</dbReference>
<protein>
    <submittedName>
        <fullName evidence="3">UDP-2,4-diacetamido-2,4, 6-trideoxy-beta-L-altropyranose hydrolase</fullName>
        <ecNumber evidence="3">3.6.1.57</ecNumber>
    </submittedName>
</protein>
<dbReference type="AlphaFoldDB" id="A0AA86AP71"/>
<dbReference type="Gene3D" id="3.40.50.11190">
    <property type="match status" value="1"/>
</dbReference>
<gene>
    <name evidence="3" type="primary">pseG</name>
    <name evidence="3" type="ORF">SMUL_3175</name>
</gene>
<reference evidence="3 4" key="1">
    <citation type="journal article" date="2014" name="Environ. Microbiol.">
        <title>Insights into organohalide respiration and the versatile catabolism of Sulfurospirillum multivorans gained from comparative genomics and physiological studies.</title>
        <authorList>
            <person name="Goris T."/>
            <person name="Schubert T."/>
            <person name="Gadkari J."/>
            <person name="Wubet T."/>
            <person name="Tarkka M."/>
            <person name="Buscot F."/>
            <person name="Adrian L."/>
            <person name="Diekert G."/>
        </authorList>
    </citation>
    <scope>NUCLEOTIDE SEQUENCE [LARGE SCALE GENOMIC DNA]</scope>
    <source>
        <strain evidence="4">DM 12446 / JCM 15788 / NBRC 109480</strain>
    </source>
</reference>
<name>A0AA86AP71_SULMK</name>
<feature type="active site" description="Proton acceptor" evidence="1">
    <location>
        <position position="17"/>
    </location>
</feature>
<keyword evidence="3" id="KW-0378">Hydrolase</keyword>
<dbReference type="EMBL" id="CP007201">
    <property type="protein sequence ID" value="AHJ14401.1"/>
    <property type="molecule type" value="Genomic_DNA"/>
</dbReference>
<dbReference type="Gene3D" id="3.40.50.2000">
    <property type="entry name" value="Glycogen Phosphorylase B"/>
    <property type="match status" value="1"/>
</dbReference>
<dbReference type="EC" id="3.6.1.57" evidence="3"/>
<sequence>MKTLIRADSSSTIGLGHIMRDLVLAQSVEGEILFACQALQGSIIEQIPYEVNILQTNDADELIALIKSLHVNLLVIDHYGIDARFEQTVKEATNVTILSFDDTYQPHHCDILLNHTICADAARYANLVPKGCELRCGSAYTLIREEFKDEKKIAREKIYDVLIAMGGSDAGNLTLEILKTLPKSLHVSILSTTANAHLHELQRYVEVFPNIALHVNSKEVAKIMNQSKFAIVTPSGILHEVLFMEMPFIAIKVAINQDDMYQYLEEHDYPVMHDFEPQTLKTLIHAWMQGETL</sequence>
<feature type="binding site" evidence="2">
    <location>
        <position position="240"/>
    </location>
    <ligand>
        <name>substrate</name>
    </ligand>
</feature>
<evidence type="ECO:0000256" key="2">
    <source>
        <dbReference type="PIRSR" id="PIRSR620023-2"/>
    </source>
</evidence>